<dbReference type="InterPro" id="IPR052709">
    <property type="entry name" value="Transposase-MT_Hybrid"/>
</dbReference>
<dbReference type="PANTHER" id="PTHR46060:SF1">
    <property type="entry name" value="MARINER MOS1 TRANSPOSASE-LIKE PROTEIN"/>
    <property type="match status" value="1"/>
</dbReference>
<gene>
    <name evidence="2" type="ORF">LAZ67_14001524</name>
</gene>
<feature type="coiled-coil region" evidence="1">
    <location>
        <begin position="118"/>
        <end position="145"/>
    </location>
</feature>
<proteinExistence type="predicted"/>
<dbReference type="InterPro" id="IPR036397">
    <property type="entry name" value="RNaseH_sf"/>
</dbReference>
<organism evidence="2 3">
    <name type="scientific">Cordylochernes scorpioides</name>
    <dbReference type="NCBI Taxonomy" id="51811"/>
    <lineage>
        <taxon>Eukaryota</taxon>
        <taxon>Metazoa</taxon>
        <taxon>Ecdysozoa</taxon>
        <taxon>Arthropoda</taxon>
        <taxon>Chelicerata</taxon>
        <taxon>Arachnida</taxon>
        <taxon>Pseudoscorpiones</taxon>
        <taxon>Cheliferoidea</taxon>
        <taxon>Chernetidae</taxon>
        <taxon>Cordylochernes</taxon>
    </lineage>
</organism>
<evidence type="ECO:0000313" key="3">
    <source>
        <dbReference type="Proteomes" id="UP001235939"/>
    </source>
</evidence>
<feature type="coiled-coil region" evidence="1">
    <location>
        <begin position="19"/>
        <end position="67"/>
    </location>
</feature>
<keyword evidence="1" id="KW-0175">Coiled coil</keyword>
<sequence>MALAILLGAVGAIIICACFGTLLAKIKTLQEELKQERNTNGQLINEIRNLAAENDNLKYRLDAVSSRLLNTLKQKNTYQRKGKKLSYAVTKLNHCQRLIQKDVKFLKRKLELKNSNGGMNLTEENNDLKQRLDAESSQLHKTRKQKNLYKRKYKKLSYAVTKLNYSQRLIQKNVKVLKMKLKLKKPNGGIYNLLGWVYGRDLDDILVSAKRCLYMFYLNIELRAVQQNNLYKRKCKKLSYAVTKLNYSQRLNQKDVKFLKRKLKLKKSNGKMLEPTARARSLFSPLKFPTKDTSLVSLVLAEQPLVMELPLVSPASCKIRWVREFKNGRTDVHDEPRAGRPSVSDETIAKVEAEMLEDRRVTVRKLCDLVPDVSKTTIDKILREHLGYSKNKRRETLTKGVRFHHDNARPHTAHQTTVLIEEFEWELVSHPPHVAPSDFHLFPKLKKNLGGTQFQDDDELKEAVLGFLRGQAAEFFDSGFHKYNLLGWVYGRDLDDILVSAKSCLYKFYLNIELREVQEAAYQSLEMKSSNFTFDTGIKWWNKELEQKKKYVHYEAAYQSLEVKSSNFTFDTGIKWWNKELEQKKKYFHYAKIIMRIIQKDVRFLKKKLKKPNDRMFASFHELKDKMFQILNFAFDSFMNFNASDFFGAVKRGIWTLALHLRAIPDMAKKESASVKRRLNEWKANAAPKFEMFLDVFR</sequence>
<accession>A0ABY6L6Z0</accession>
<evidence type="ECO:0008006" key="4">
    <source>
        <dbReference type="Google" id="ProtNLM"/>
    </source>
</evidence>
<evidence type="ECO:0000313" key="2">
    <source>
        <dbReference type="EMBL" id="UYV76629.1"/>
    </source>
</evidence>
<dbReference type="Gene3D" id="3.30.420.10">
    <property type="entry name" value="Ribonuclease H-like superfamily/Ribonuclease H"/>
    <property type="match status" value="1"/>
</dbReference>
<protein>
    <recommendedName>
        <fullName evidence="4">Transposase Tc1-like domain-containing protein</fullName>
    </recommendedName>
</protein>
<dbReference type="Proteomes" id="UP001235939">
    <property type="component" value="Chromosome 14"/>
</dbReference>
<dbReference type="PANTHER" id="PTHR46060">
    <property type="entry name" value="MARINER MOS1 TRANSPOSASE-LIKE PROTEIN"/>
    <property type="match status" value="1"/>
</dbReference>
<evidence type="ECO:0000256" key="1">
    <source>
        <dbReference type="SAM" id="Coils"/>
    </source>
</evidence>
<reference evidence="2 3" key="1">
    <citation type="submission" date="2022-01" db="EMBL/GenBank/DDBJ databases">
        <title>A chromosomal length assembly of Cordylochernes scorpioides.</title>
        <authorList>
            <person name="Zeh D."/>
            <person name="Zeh J."/>
        </authorList>
    </citation>
    <scope>NUCLEOTIDE SEQUENCE [LARGE SCALE GENOMIC DNA]</scope>
    <source>
        <strain evidence="2">IN4F17</strain>
        <tissue evidence="2">Whole Body</tissue>
    </source>
</reference>
<keyword evidence="3" id="KW-1185">Reference proteome</keyword>
<dbReference type="EMBL" id="CP092876">
    <property type="protein sequence ID" value="UYV76629.1"/>
    <property type="molecule type" value="Genomic_DNA"/>
</dbReference>
<name>A0ABY6L6Z0_9ARAC</name>